<proteinExistence type="predicted"/>
<evidence type="ECO:0000313" key="3">
    <source>
        <dbReference type="EMBL" id="OEU12395.1"/>
    </source>
</evidence>
<reference evidence="3 4" key="1">
    <citation type="submission" date="2016-09" db="EMBL/GenBank/DDBJ databases">
        <title>Extensive genetic diversity and differential bi-allelic expression allows diatom success in the polar Southern Ocean.</title>
        <authorList>
            <consortium name="DOE Joint Genome Institute"/>
            <person name="Mock T."/>
            <person name="Otillar R.P."/>
            <person name="Strauss J."/>
            <person name="Dupont C."/>
            <person name="Frickenhaus S."/>
            <person name="Maumus F."/>
            <person name="Mcmullan M."/>
            <person name="Sanges R."/>
            <person name="Schmutz J."/>
            <person name="Toseland A."/>
            <person name="Valas R."/>
            <person name="Veluchamy A."/>
            <person name="Ward B.J."/>
            <person name="Allen A."/>
            <person name="Barry K."/>
            <person name="Falciatore A."/>
            <person name="Ferrante M."/>
            <person name="Fortunato A.E."/>
            <person name="Gloeckner G."/>
            <person name="Gruber A."/>
            <person name="Hipkin R."/>
            <person name="Janech M."/>
            <person name="Kroth P."/>
            <person name="Leese F."/>
            <person name="Lindquist E."/>
            <person name="Lyon B.R."/>
            <person name="Martin J."/>
            <person name="Mayer C."/>
            <person name="Parker M."/>
            <person name="Quesneville H."/>
            <person name="Raymond J."/>
            <person name="Uhlig C."/>
            <person name="Valentin K.U."/>
            <person name="Worden A.Z."/>
            <person name="Armbrust E.V."/>
            <person name="Bowler C."/>
            <person name="Green B."/>
            <person name="Moulton V."/>
            <person name="Van Oosterhout C."/>
            <person name="Grigoriev I."/>
        </authorList>
    </citation>
    <scope>NUCLEOTIDE SEQUENCE [LARGE SCALE GENOMIC DNA]</scope>
    <source>
        <strain evidence="3 4">CCMP1102</strain>
    </source>
</reference>
<dbReference type="Proteomes" id="UP000095751">
    <property type="component" value="Unassembled WGS sequence"/>
</dbReference>
<dbReference type="InterPro" id="IPR027417">
    <property type="entry name" value="P-loop_NTPase"/>
</dbReference>
<feature type="region of interest" description="Disordered" evidence="1">
    <location>
        <begin position="313"/>
        <end position="356"/>
    </location>
</feature>
<dbReference type="PANTHER" id="PTHR12087:SF0">
    <property type="entry name" value="ORIGIN RECOGNITION COMPLEX SUBUNIT 4"/>
    <property type="match status" value="1"/>
</dbReference>
<keyword evidence="4" id="KW-1185">Reference proteome</keyword>
<protein>
    <recommendedName>
        <fullName evidence="2">ATPase AAA-type core domain-containing protein</fullName>
    </recommendedName>
</protein>
<evidence type="ECO:0000313" key="4">
    <source>
        <dbReference type="Proteomes" id="UP000095751"/>
    </source>
</evidence>
<dbReference type="AlphaFoldDB" id="A0A1E7F314"/>
<dbReference type="PANTHER" id="PTHR12087">
    <property type="entry name" value="ORIGIN RECOGNITION COMPLEX SUBUNIT 4"/>
    <property type="match status" value="1"/>
</dbReference>
<feature type="compositionally biased region" description="Basic and acidic residues" evidence="1">
    <location>
        <begin position="326"/>
        <end position="338"/>
    </location>
</feature>
<sequence>MSNMNVVEKNTATIPGGGVAVKKKTQNIITNLDFSIANFSDSNLFLNNSCSKNGDGDDENSAPIIEESILKRFAPPGLETQFKQLYTIIFPSLYRAPTTTRNHDTDTNNSTQHLSSLSSSSTISSSSAAILMGTKGSGKSLLLDRVLAACQEQQQQFFNCNSGTGESDAGETAVVPLYRMVTINGISAFTSNLALLESTLEIADADGIPILLVLDELDSFTEEGERQMLLYHFLDRVATPGSNLILVGITSSFSALTLLEKRIRSRAEGTAKIIYLRTPPTYQGLLNILEYKLKDCTVGKDIIKSLSHYPKYVTETNNNKGGDSGGGRDGDGRTKETSTVEQQKNSNRKNGNNTTTEEDIKISVAMEREFRLGRDLRWFSRVIAATLSLYRHDCLMAMPSENHRDEIGRRTSETAADASNEEDLIVLPNNFHTMYIRNAMIMMGASVFDAVAASRQPDLCIVDGVATSPRLQALLDLSTPQVAVLLAVKRILTREEHRNQAVAAPLTMERILKEYESFRRGSTSSVGNAKLLKRAAYHLMEHGLLVPSMDHSGGGPMQYCVTKMYRNLDNYRILRLPLQVPLEIDRELGKALELNLLECPTALKEWGKSIK</sequence>
<dbReference type="GO" id="GO:0005524">
    <property type="term" value="F:ATP binding"/>
    <property type="evidence" value="ECO:0007669"/>
    <property type="project" value="InterPro"/>
</dbReference>
<dbReference type="Pfam" id="PF00004">
    <property type="entry name" value="AAA"/>
    <property type="match status" value="1"/>
</dbReference>
<dbReference type="GO" id="GO:0005664">
    <property type="term" value="C:nuclear origin of replication recognition complex"/>
    <property type="evidence" value="ECO:0007669"/>
    <property type="project" value="TreeGrafter"/>
</dbReference>
<feature type="region of interest" description="Disordered" evidence="1">
    <location>
        <begin position="99"/>
        <end position="119"/>
    </location>
</feature>
<dbReference type="OrthoDB" id="49029at2759"/>
<dbReference type="GO" id="GO:0016887">
    <property type="term" value="F:ATP hydrolysis activity"/>
    <property type="evidence" value="ECO:0007669"/>
    <property type="project" value="InterPro"/>
</dbReference>
<accession>A0A1E7F314</accession>
<dbReference type="InterPro" id="IPR016527">
    <property type="entry name" value="ORC4"/>
</dbReference>
<evidence type="ECO:0000256" key="1">
    <source>
        <dbReference type="SAM" id="MobiDB-lite"/>
    </source>
</evidence>
<name>A0A1E7F314_9STRA</name>
<dbReference type="EMBL" id="KV784365">
    <property type="protein sequence ID" value="OEU12395.1"/>
    <property type="molecule type" value="Genomic_DNA"/>
</dbReference>
<dbReference type="Gene3D" id="3.40.50.300">
    <property type="entry name" value="P-loop containing nucleotide triphosphate hydrolases"/>
    <property type="match status" value="1"/>
</dbReference>
<dbReference type="InterPro" id="IPR003959">
    <property type="entry name" value="ATPase_AAA_core"/>
</dbReference>
<organism evidence="3 4">
    <name type="scientific">Fragilariopsis cylindrus CCMP1102</name>
    <dbReference type="NCBI Taxonomy" id="635003"/>
    <lineage>
        <taxon>Eukaryota</taxon>
        <taxon>Sar</taxon>
        <taxon>Stramenopiles</taxon>
        <taxon>Ochrophyta</taxon>
        <taxon>Bacillariophyta</taxon>
        <taxon>Bacillariophyceae</taxon>
        <taxon>Bacillariophycidae</taxon>
        <taxon>Bacillariales</taxon>
        <taxon>Bacillariaceae</taxon>
        <taxon>Fragilariopsis</taxon>
    </lineage>
</organism>
<dbReference type="GO" id="GO:0003688">
    <property type="term" value="F:DNA replication origin binding"/>
    <property type="evidence" value="ECO:0007669"/>
    <property type="project" value="TreeGrafter"/>
</dbReference>
<gene>
    <name evidence="3" type="ORF">FRACYDRAFT_244662</name>
</gene>
<dbReference type="InParanoid" id="A0A1E7F314"/>
<evidence type="ECO:0000259" key="2">
    <source>
        <dbReference type="Pfam" id="PF00004"/>
    </source>
</evidence>
<feature type="compositionally biased region" description="Polar residues" evidence="1">
    <location>
        <begin position="339"/>
        <end position="355"/>
    </location>
</feature>
<dbReference type="GO" id="GO:0006270">
    <property type="term" value="P:DNA replication initiation"/>
    <property type="evidence" value="ECO:0007669"/>
    <property type="project" value="TreeGrafter"/>
</dbReference>
<feature type="domain" description="ATPase AAA-type core" evidence="2">
    <location>
        <begin position="130"/>
        <end position="266"/>
    </location>
</feature>
<dbReference type="SUPFAM" id="SSF52540">
    <property type="entry name" value="P-loop containing nucleoside triphosphate hydrolases"/>
    <property type="match status" value="1"/>
</dbReference>
<feature type="compositionally biased region" description="Low complexity" evidence="1">
    <location>
        <begin position="107"/>
        <end position="119"/>
    </location>
</feature>
<dbReference type="KEGG" id="fcy:FRACYDRAFT_244662"/>